<accession>A0AAD7JVV1</accession>
<evidence type="ECO:0000313" key="2">
    <source>
        <dbReference type="EMBL" id="KAJ7772908.1"/>
    </source>
</evidence>
<evidence type="ECO:0000313" key="3">
    <source>
        <dbReference type="Proteomes" id="UP001215280"/>
    </source>
</evidence>
<protein>
    <submittedName>
        <fullName evidence="2">Uncharacterized protein</fullName>
    </submittedName>
</protein>
<feature type="region of interest" description="Disordered" evidence="1">
    <location>
        <begin position="88"/>
        <end position="117"/>
    </location>
</feature>
<keyword evidence="3" id="KW-1185">Reference proteome</keyword>
<proteinExistence type="predicted"/>
<organism evidence="2 3">
    <name type="scientific">Mycena maculata</name>
    <dbReference type="NCBI Taxonomy" id="230809"/>
    <lineage>
        <taxon>Eukaryota</taxon>
        <taxon>Fungi</taxon>
        <taxon>Dikarya</taxon>
        <taxon>Basidiomycota</taxon>
        <taxon>Agaricomycotina</taxon>
        <taxon>Agaricomycetes</taxon>
        <taxon>Agaricomycetidae</taxon>
        <taxon>Agaricales</taxon>
        <taxon>Marasmiineae</taxon>
        <taxon>Mycenaceae</taxon>
        <taxon>Mycena</taxon>
    </lineage>
</organism>
<dbReference type="EMBL" id="JARJLG010000018">
    <property type="protein sequence ID" value="KAJ7772908.1"/>
    <property type="molecule type" value="Genomic_DNA"/>
</dbReference>
<dbReference type="AlphaFoldDB" id="A0AAD7JVV1"/>
<sequence>MYRQVRRSSAQQNFKPDRQTVSVLHQRLPFSIEERRGTVKASSPVRGPMQAGGMAYARCTVNRSTSDPFPPLKQMQIHLQWSPRVDATGPIAFQNPRDEKYENSGPQKGRKAPDGEEYIAEMPEQRLNTIARKNGRSLKAHQGRNSGWSGAADVSCTTLGIPRQFEPEMLATFKE</sequence>
<feature type="region of interest" description="Disordered" evidence="1">
    <location>
        <begin position="134"/>
        <end position="153"/>
    </location>
</feature>
<reference evidence="2" key="1">
    <citation type="submission" date="2023-03" db="EMBL/GenBank/DDBJ databases">
        <title>Massive genome expansion in bonnet fungi (Mycena s.s.) driven by repeated elements and novel gene families across ecological guilds.</title>
        <authorList>
            <consortium name="Lawrence Berkeley National Laboratory"/>
            <person name="Harder C.B."/>
            <person name="Miyauchi S."/>
            <person name="Viragh M."/>
            <person name="Kuo A."/>
            <person name="Thoen E."/>
            <person name="Andreopoulos B."/>
            <person name="Lu D."/>
            <person name="Skrede I."/>
            <person name="Drula E."/>
            <person name="Henrissat B."/>
            <person name="Morin E."/>
            <person name="Kohler A."/>
            <person name="Barry K."/>
            <person name="LaButti K."/>
            <person name="Morin E."/>
            <person name="Salamov A."/>
            <person name="Lipzen A."/>
            <person name="Mereny Z."/>
            <person name="Hegedus B."/>
            <person name="Baldrian P."/>
            <person name="Stursova M."/>
            <person name="Weitz H."/>
            <person name="Taylor A."/>
            <person name="Grigoriev I.V."/>
            <person name="Nagy L.G."/>
            <person name="Martin F."/>
            <person name="Kauserud H."/>
        </authorList>
    </citation>
    <scope>NUCLEOTIDE SEQUENCE</scope>
    <source>
        <strain evidence="2">CBHHK188m</strain>
    </source>
</reference>
<evidence type="ECO:0000256" key="1">
    <source>
        <dbReference type="SAM" id="MobiDB-lite"/>
    </source>
</evidence>
<comment type="caution">
    <text evidence="2">The sequence shown here is derived from an EMBL/GenBank/DDBJ whole genome shotgun (WGS) entry which is preliminary data.</text>
</comment>
<gene>
    <name evidence="2" type="ORF">DFH07DRAFT_767767</name>
</gene>
<dbReference type="Proteomes" id="UP001215280">
    <property type="component" value="Unassembled WGS sequence"/>
</dbReference>
<name>A0AAD7JVV1_9AGAR</name>